<gene>
    <name evidence="1" type="primary">orf244</name>
</gene>
<proteinExistence type="predicted"/>
<accession>A0A4D6SSL0</accession>
<geneLocation type="mitochondrion" evidence="1"/>
<reference evidence="1" key="1">
    <citation type="journal article" name="Sci. Rep.">
        <title>The complete mitochondrial genome of medicinal fungus Taiwanofungus camphoratus reveals gene rearrangements and intron dynamics of Polyporales.</title>
        <authorList>
            <person name="Wang X."/>
            <person name="Jia L."/>
            <person name="Wang M."/>
            <person name="Yang H."/>
            <person name="Chen M."/>
            <person name="Li X."/>
            <person name="Liu H."/>
            <person name="Li Q."/>
            <person name="Liu N."/>
        </authorList>
    </citation>
    <scope>NUCLEOTIDE SEQUENCE</scope>
</reference>
<name>A0A4D6SSL0_TAICA</name>
<dbReference type="AlphaFoldDB" id="A0A4D6SSL0"/>
<evidence type="ECO:0000313" key="1">
    <source>
        <dbReference type="EMBL" id="QCG70014.1"/>
    </source>
</evidence>
<dbReference type="EMBL" id="MH745717">
    <property type="protein sequence ID" value="QCG70014.1"/>
    <property type="molecule type" value="Genomic_DNA"/>
</dbReference>
<sequence>MRLEFIDGSIKTLHKGLVLNYDSLSEYTNYCKTLISYKGEDYTDLIIKNIEFNYFLIDKEHEQYYITKWSELLAEPKPINLDNFGIHKLPCSTDYGSWGRILIDIPSLKVVTSGGVYYHIFEGKALMANIEIGTLIKVNESGNELYSFVDTIQDCGAADFKRIVNNITYYIQNDKIVLTTKELHTKFLSKLKTQTLLKTKMIIFDIETLLDRNNVHIPYLYCMFDGKKNLVGSQNPLNLYLINY</sequence>
<organism evidence="1">
    <name type="scientific">Taiwanofungus camphoratus</name>
    <name type="common">Poroid brown-rot fungus</name>
    <name type="synonym">Antrodia camphorata</name>
    <dbReference type="NCBI Taxonomy" id="2696576"/>
    <lineage>
        <taxon>Eukaryota</taxon>
        <taxon>Fungi</taxon>
        <taxon>Dikarya</taxon>
        <taxon>Basidiomycota</taxon>
        <taxon>Agaricomycotina</taxon>
        <taxon>Agaricomycetes</taxon>
        <taxon>Polyporales</taxon>
        <taxon>Taiwanofungaceae</taxon>
        <taxon>Taiwanofungus</taxon>
    </lineage>
</organism>
<protein>
    <submittedName>
        <fullName evidence="1">Uncharacterized protein</fullName>
    </submittedName>
</protein>
<dbReference type="GeneID" id="40499501"/>
<keyword evidence="1" id="KW-0496">Mitochondrion</keyword>
<dbReference type="RefSeq" id="YP_009652976.1">
    <property type="nucleotide sequence ID" value="NC_042771.1"/>
</dbReference>